<reference evidence="4 5" key="1">
    <citation type="submission" date="2020-02" db="EMBL/GenBank/DDBJ databases">
        <title>Broccoli isolated Pseudomonas sp.</title>
        <authorList>
            <person name="Fujikawa T."/>
            <person name="Sawada H."/>
        </authorList>
    </citation>
    <scope>NUCLEOTIDE SEQUENCE [LARGE SCALE GENOMIC DNA]</scope>
    <source>
        <strain evidence="3 5">MAFF212427</strain>
        <strain evidence="2 4">MAFF212428</strain>
    </source>
</reference>
<evidence type="ECO:0000313" key="3">
    <source>
        <dbReference type="EMBL" id="NER63793.1"/>
    </source>
</evidence>
<accession>A0A6M0CRD8</accession>
<evidence type="ECO:0008006" key="6">
    <source>
        <dbReference type="Google" id="ProtNLM"/>
    </source>
</evidence>
<dbReference type="AlphaFoldDB" id="A0A6B3NQ58"/>
<feature type="signal peptide" evidence="1">
    <location>
        <begin position="1"/>
        <end position="22"/>
    </location>
</feature>
<dbReference type="Proteomes" id="UP000482634">
    <property type="component" value="Unassembled WGS sequence"/>
</dbReference>
<keyword evidence="1" id="KW-0732">Signal</keyword>
<keyword evidence="5" id="KW-1185">Reference proteome</keyword>
<evidence type="ECO:0000313" key="4">
    <source>
        <dbReference type="Proteomes" id="UP000480410"/>
    </source>
</evidence>
<dbReference type="EMBL" id="JAAHBU010000091">
    <property type="protein sequence ID" value="NER63793.1"/>
    <property type="molecule type" value="Genomic_DNA"/>
</dbReference>
<sequence>MRSRALLALCSTLALSAVPVLAQAQATVAQVFNGEMLGSNLRYFESVAGVARTSAGDSHTYRVQGCEITATAGGGTVNTLRMELSSTCQADLNSFIGDFAPPAGNDLTFGAMAESTGGYLEFYASCLSMCGNAADPSAYALWQGPRAIGFTEVLLEVVLAGDDSLAAANQWEAAMHKAKGEDFVMETRFNCERSFDEVAQHSFKNVKVNAVTIGTELYKPGC</sequence>
<dbReference type="EMBL" id="JAAHBV010000176">
    <property type="protein sequence ID" value="NER60071.1"/>
    <property type="molecule type" value="Genomic_DNA"/>
</dbReference>
<protein>
    <recommendedName>
        <fullName evidence="6">DUF4360 domain-containing protein</fullName>
    </recommendedName>
</protein>
<accession>A0A6B3NQ58</accession>
<organism evidence="3 5">
    <name type="scientific">Pseudomonas brassicae</name>
    <dbReference type="NCBI Taxonomy" id="2708063"/>
    <lineage>
        <taxon>Bacteria</taxon>
        <taxon>Pseudomonadati</taxon>
        <taxon>Pseudomonadota</taxon>
        <taxon>Gammaproteobacteria</taxon>
        <taxon>Pseudomonadales</taxon>
        <taxon>Pseudomonadaceae</taxon>
        <taxon>Pseudomonas</taxon>
    </lineage>
</organism>
<evidence type="ECO:0000256" key="1">
    <source>
        <dbReference type="SAM" id="SignalP"/>
    </source>
</evidence>
<evidence type="ECO:0000313" key="5">
    <source>
        <dbReference type="Proteomes" id="UP000482634"/>
    </source>
</evidence>
<evidence type="ECO:0000313" key="2">
    <source>
        <dbReference type="EMBL" id="NER60071.1"/>
    </source>
</evidence>
<feature type="chain" id="PRO_5044630336" description="DUF4360 domain-containing protein" evidence="1">
    <location>
        <begin position="23"/>
        <end position="222"/>
    </location>
</feature>
<comment type="caution">
    <text evidence="3">The sequence shown here is derived from an EMBL/GenBank/DDBJ whole genome shotgun (WGS) entry which is preliminary data.</text>
</comment>
<gene>
    <name evidence="2" type="ORF">G3435_08900</name>
    <name evidence="3" type="ORF">G3436_07645</name>
</gene>
<proteinExistence type="predicted"/>
<dbReference type="Proteomes" id="UP000480410">
    <property type="component" value="Unassembled WGS sequence"/>
</dbReference>
<name>A0A6B3NQ58_9PSED</name>
<dbReference type="RefSeq" id="WP_163943164.1">
    <property type="nucleotide sequence ID" value="NZ_JAAHBU010000091.1"/>
</dbReference>